<feature type="repeat" description="WD" evidence="3">
    <location>
        <begin position="382"/>
        <end position="411"/>
    </location>
</feature>
<dbReference type="PRINTS" id="PR00320">
    <property type="entry name" value="GPROTEINBRPT"/>
</dbReference>
<dbReference type="OrthoDB" id="674604at2759"/>
<dbReference type="InterPro" id="IPR001680">
    <property type="entry name" value="WD40_rpt"/>
</dbReference>
<dbReference type="SMART" id="SM00320">
    <property type="entry name" value="WD40"/>
    <property type="match status" value="5"/>
</dbReference>
<dbReference type="Proteomes" id="UP000757232">
    <property type="component" value="Unassembled WGS sequence"/>
</dbReference>
<dbReference type="PROSITE" id="PS50082">
    <property type="entry name" value="WD_REPEATS_2"/>
    <property type="match status" value="4"/>
</dbReference>
<evidence type="ECO:0000256" key="2">
    <source>
        <dbReference type="ARBA" id="ARBA00022737"/>
    </source>
</evidence>
<feature type="repeat" description="WD" evidence="3">
    <location>
        <begin position="450"/>
        <end position="485"/>
    </location>
</feature>
<dbReference type="PANTHER" id="PTHR44019">
    <property type="entry name" value="WD REPEAT-CONTAINING PROTEIN 55"/>
    <property type="match status" value="1"/>
</dbReference>
<dbReference type="EMBL" id="LNZH02000160">
    <property type="protein sequence ID" value="OCB89253.1"/>
    <property type="molecule type" value="Genomic_DNA"/>
</dbReference>
<proteinExistence type="predicted"/>
<reference evidence="4" key="1">
    <citation type="submission" date="2016-06" db="EMBL/GenBank/DDBJ databases">
        <title>Draft Genome sequence of the fungus Inonotus baumii.</title>
        <authorList>
            <person name="Zhu H."/>
            <person name="Lin W."/>
        </authorList>
    </citation>
    <scope>NUCLEOTIDE SEQUENCE</scope>
    <source>
        <strain evidence="4">821</strain>
    </source>
</reference>
<dbReference type="InterPro" id="IPR050505">
    <property type="entry name" value="WDR55/POC1"/>
</dbReference>
<dbReference type="InterPro" id="IPR015943">
    <property type="entry name" value="WD40/YVTN_repeat-like_dom_sf"/>
</dbReference>
<accession>A0A9Q5N9T1</accession>
<keyword evidence="5" id="KW-1185">Reference proteome</keyword>
<evidence type="ECO:0000256" key="3">
    <source>
        <dbReference type="PROSITE-ProRule" id="PRU00221"/>
    </source>
</evidence>
<dbReference type="CDD" id="cd00200">
    <property type="entry name" value="WD40"/>
    <property type="match status" value="1"/>
</dbReference>
<dbReference type="Pfam" id="PF00400">
    <property type="entry name" value="WD40"/>
    <property type="match status" value="4"/>
</dbReference>
<dbReference type="InterPro" id="IPR020472">
    <property type="entry name" value="WD40_PAC1"/>
</dbReference>
<organism evidence="4 5">
    <name type="scientific">Sanghuangporus baumii</name>
    <name type="common">Phellinus baumii</name>
    <dbReference type="NCBI Taxonomy" id="108892"/>
    <lineage>
        <taxon>Eukaryota</taxon>
        <taxon>Fungi</taxon>
        <taxon>Dikarya</taxon>
        <taxon>Basidiomycota</taxon>
        <taxon>Agaricomycotina</taxon>
        <taxon>Agaricomycetes</taxon>
        <taxon>Hymenochaetales</taxon>
        <taxon>Hymenochaetaceae</taxon>
        <taxon>Sanghuangporus</taxon>
    </lineage>
</organism>
<dbReference type="AlphaFoldDB" id="A0A9Q5N9T1"/>
<dbReference type="InterPro" id="IPR036322">
    <property type="entry name" value="WD40_repeat_dom_sf"/>
</dbReference>
<evidence type="ECO:0000313" key="5">
    <source>
        <dbReference type="Proteomes" id="UP000757232"/>
    </source>
</evidence>
<keyword evidence="1 3" id="KW-0853">WD repeat</keyword>
<feature type="repeat" description="WD" evidence="3">
    <location>
        <begin position="493"/>
        <end position="534"/>
    </location>
</feature>
<name>A0A9Q5N9T1_SANBA</name>
<dbReference type="InterPro" id="IPR019775">
    <property type="entry name" value="WD40_repeat_CS"/>
</dbReference>
<gene>
    <name evidence="4" type="ORF">A7U60_g3552</name>
</gene>
<dbReference type="PROSITE" id="PS00678">
    <property type="entry name" value="WD_REPEATS_1"/>
    <property type="match status" value="2"/>
</dbReference>
<evidence type="ECO:0000313" key="4">
    <source>
        <dbReference type="EMBL" id="OCB89253.1"/>
    </source>
</evidence>
<evidence type="ECO:0000256" key="1">
    <source>
        <dbReference type="ARBA" id="ARBA00022574"/>
    </source>
</evidence>
<dbReference type="Gene3D" id="2.130.10.10">
    <property type="entry name" value="YVTN repeat-like/Quinoprotein amine dehydrogenase"/>
    <property type="match status" value="2"/>
</dbReference>
<comment type="caution">
    <text evidence="4">The sequence shown here is derived from an EMBL/GenBank/DDBJ whole genome shotgun (WGS) entry which is preliminary data.</text>
</comment>
<sequence length="541" mass="59007">MLEVECSQKKDRFQEKLSKLKNDIDSGVTAVVSERTEQAVNKFLLRDRLEPEAFDGHDRPLCIPETRLVVREHIIDWVFSGTTQNVFRLYGVAGSGKSTIKRKDPAIVGNQNKLGIFDSSVGSNVLSAIANDQDIATAPSQHQFEKLLGQPLAASASSTLGPIVIVLNALDEYYLTSPKHSREDHVQFIDIPDAKCMVIDRCFIVMNDLLPFSIFNLTTSFVRNDDVLGLADRVKSQVPSHLEYACLHWARHLFDAPYSSDLSEKLLGFAYHRLLFWFEVLSLPQVFGRAATRALTAISSWAGVALASFLYDASHFASVGVEGPLLCLKVSEGHAGEVNSVIFSPNARQVGSTSEDGTLMIWAVDSGEVECEPLLEGKTARFSSDGSLIVSGPSDGSVRVWDAGNEELILGPSEGHIERVSSVATKIASGSRDKTIIVRDAADRKVIFRLTGHTDCVNSAAFSPDSMRLASGSLDKTIRVWDVNNRVLASGPFEGHSDQVNSVAYFPDGKHVVSGSADNTIKIWEVESGNVISTFKGAAYK</sequence>
<dbReference type="PANTHER" id="PTHR44019:SF8">
    <property type="entry name" value="POC1 CENTRIOLAR PROTEIN HOMOLOG"/>
    <property type="match status" value="1"/>
</dbReference>
<dbReference type="SUPFAM" id="SSF50978">
    <property type="entry name" value="WD40 repeat-like"/>
    <property type="match status" value="1"/>
</dbReference>
<keyword evidence="2" id="KW-0677">Repeat</keyword>
<protein>
    <submittedName>
        <fullName evidence="4">WD40 repeat-like protein</fullName>
    </submittedName>
</protein>
<feature type="repeat" description="WD" evidence="3">
    <location>
        <begin position="331"/>
        <end position="372"/>
    </location>
</feature>
<dbReference type="PROSITE" id="PS50294">
    <property type="entry name" value="WD_REPEATS_REGION"/>
    <property type="match status" value="3"/>
</dbReference>